<sequence>MMKKKYLALTALAIPASLLLAGCSVGDLGGETYDKAESKSAATSEDGVKSGLLADWVPAGGRDVKLEQRTTGAERIFVMDYDGPLPRQGCLGLSTVGEPNESELAKAYATDRRTRDLQVSEVATVRTLDADWWPKDAEKQTTDLCGRWWVHESRRKLYGFAPDQQQIAESVLRERSTNDRDS</sequence>
<evidence type="ECO:0008006" key="4">
    <source>
        <dbReference type="Google" id="ProtNLM"/>
    </source>
</evidence>
<proteinExistence type="predicted"/>
<evidence type="ECO:0000313" key="3">
    <source>
        <dbReference type="Proteomes" id="UP000307000"/>
    </source>
</evidence>
<dbReference type="AlphaFoldDB" id="A0A5B7WYP1"/>
<keyword evidence="3" id="KW-1185">Reference proteome</keyword>
<evidence type="ECO:0000313" key="2">
    <source>
        <dbReference type="EMBL" id="QCY48545.1"/>
    </source>
</evidence>
<protein>
    <recommendedName>
        <fullName evidence="4">Lipoprotein</fullName>
    </recommendedName>
</protein>
<accession>A0A5B7WYP1</accession>
<dbReference type="EMBL" id="CP034412">
    <property type="protein sequence ID" value="QCY48545.1"/>
    <property type="molecule type" value="Genomic_DNA"/>
</dbReference>
<gene>
    <name evidence="2" type="ORF">GcLGCM259_2838</name>
</gene>
<feature type="chain" id="PRO_5038357549" description="Lipoprotein" evidence="1">
    <location>
        <begin position="22"/>
        <end position="182"/>
    </location>
</feature>
<keyword evidence="1" id="KW-0732">Signal</keyword>
<feature type="signal peptide" evidence="1">
    <location>
        <begin position="1"/>
        <end position="21"/>
    </location>
</feature>
<dbReference type="Proteomes" id="UP000307000">
    <property type="component" value="Chromosome"/>
</dbReference>
<evidence type="ECO:0000256" key="1">
    <source>
        <dbReference type="SAM" id="SignalP"/>
    </source>
</evidence>
<name>A0A5B7WYP1_9MICC</name>
<reference evidence="2 3" key="1">
    <citation type="submission" date="2018-12" db="EMBL/GenBank/DDBJ databases">
        <title>Complete Genome Sequence of Glutamicibacter creatinolyticus strain LGCM259,isolated from an abscess of a 12-year-old mare in Italy.</title>
        <authorList>
            <person name="Santos R.G."/>
            <person name="Silva A.L."/>
            <person name="Seyffert N."/>
            <person name="Castro T.L.P."/>
            <person name="Attili A.R."/>
            <person name="Rifici C."/>
            <person name="Mazzullo G."/>
            <person name="Brenig B."/>
            <person name="Venanzi F."/>
            <person name="Azevedo V."/>
        </authorList>
    </citation>
    <scope>NUCLEOTIDE SEQUENCE [LARGE SCALE GENOMIC DNA]</scope>
    <source>
        <strain evidence="2 3">LGCM 259</strain>
    </source>
</reference>
<organism evidence="2 3">
    <name type="scientific">Glutamicibacter creatinolyticus</name>
    <dbReference type="NCBI Taxonomy" id="162496"/>
    <lineage>
        <taxon>Bacteria</taxon>
        <taxon>Bacillati</taxon>
        <taxon>Actinomycetota</taxon>
        <taxon>Actinomycetes</taxon>
        <taxon>Micrococcales</taxon>
        <taxon>Micrococcaceae</taxon>
        <taxon>Glutamicibacter</taxon>
    </lineage>
</organism>
<dbReference type="KEGG" id="gcr:GcLGCM259_2838"/>
<dbReference type="PROSITE" id="PS51257">
    <property type="entry name" value="PROKAR_LIPOPROTEIN"/>
    <property type="match status" value="1"/>
</dbReference>
<dbReference type="RefSeq" id="WP_138927045.1">
    <property type="nucleotide sequence ID" value="NZ_CP034412.1"/>
</dbReference>